<dbReference type="Proteomes" id="UP001065373">
    <property type="component" value="Chromosome"/>
</dbReference>
<name>A0A9E7RQZ6_METWO</name>
<reference evidence="2 4" key="2">
    <citation type="submission" date="2023-12" db="EMBL/GenBank/DDBJ databases">
        <title>Phenotypic and Genomic Characterization of Methanothermobacter wolfeii Strain BSEL, a CO2-Capturing Archaeon with Minimal Nutrient Requirements.</title>
        <authorList>
            <person name="Ale Enriquez F."/>
            <person name="Ahring B.K."/>
        </authorList>
    </citation>
    <scope>NUCLEOTIDE SEQUENCE [LARGE SCALE GENOMIC DNA]</scope>
    <source>
        <strain evidence="2 4">BSEL-1</strain>
    </source>
</reference>
<dbReference type="RefSeq" id="WP_074359004.1">
    <property type="nucleotide sequence ID" value="NZ_CP104550.1"/>
</dbReference>
<accession>A0A9E7RQZ6</accession>
<dbReference type="Proteomes" id="UP001369247">
    <property type="component" value="Unassembled WGS sequence"/>
</dbReference>
<organism evidence="3">
    <name type="scientific">Methanothermobacter wolfeii</name>
    <name type="common">Methanobacterium wolfei</name>
    <dbReference type="NCBI Taxonomy" id="145261"/>
    <lineage>
        <taxon>Archaea</taxon>
        <taxon>Methanobacteriati</taxon>
        <taxon>Methanobacteriota</taxon>
        <taxon>Methanomada group</taxon>
        <taxon>Methanobacteria</taxon>
        <taxon>Methanobacteriales</taxon>
        <taxon>Methanobacteriaceae</taxon>
        <taxon>Methanothermobacter</taxon>
    </lineage>
</organism>
<dbReference type="EMBL" id="CP104550">
    <property type="protein sequence ID" value="UXH30925.1"/>
    <property type="molecule type" value="Genomic_DNA"/>
</dbReference>
<feature type="coiled-coil region" evidence="1">
    <location>
        <begin position="1"/>
        <end position="106"/>
    </location>
</feature>
<gene>
    <name evidence="3" type="ORF">N5910_05085</name>
    <name evidence="2" type="ORF">U2150_03765</name>
</gene>
<evidence type="ECO:0000256" key="1">
    <source>
        <dbReference type="SAM" id="Coils"/>
    </source>
</evidence>
<evidence type="ECO:0000313" key="3">
    <source>
        <dbReference type="EMBL" id="UXH30925.1"/>
    </source>
</evidence>
<sequence length="129" mass="15622">MSELEDEIEILKGEIRKRDKIIDDLRLELAECRGRVKELRSENRSLQDEVNRLTVLKLDLKLRDVQRLEDENNRLEHRIEITKGLLDEARERLDVLERVVEEFRCQGFADRVRGRKPESLIYYDERFRK</sequence>
<dbReference type="AlphaFoldDB" id="A0A9E7RQZ6"/>
<evidence type="ECO:0000313" key="2">
    <source>
        <dbReference type="EMBL" id="MEJ8542609.1"/>
    </source>
</evidence>
<dbReference type="EMBL" id="JAXUHJ010000008">
    <property type="protein sequence ID" value="MEJ8542609.1"/>
    <property type="molecule type" value="Genomic_DNA"/>
</dbReference>
<evidence type="ECO:0000313" key="4">
    <source>
        <dbReference type="Proteomes" id="UP001369247"/>
    </source>
</evidence>
<dbReference type="GeneID" id="75106603"/>
<keyword evidence="4" id="KW-1185">Reference proteome</keyword>
<dbReference type="KEGG" id="mwo:MWSIV6_0995"/>
<keyword evidence="1" id="KW-0175">Coiled coil</keyword>
<reference evidence="3" key="1">
    <citation type="submission" date="2022-09" db="EMBL/GenBank/DDBJ databases">
        <title>Characterization of three MwoI isoschizomers from sequenced genome and metagenomes.</title>
        <authorList>
            <person name="Fomenkov A."/>
            <person name="Xu S.Y."/>
            <person name="Roberts R.J."/>
        </authorList>
    </citation>
    <scope>NUCLEOTIDE SEQUENCE</scope>
    <source>
        <strain evidence="3">DSM 2970</strain>
    </source>
</reference>
<protein>
    <submittedName>
        <fullName evidence="3">Uncharacterized protein</fullName>
    </submittedName>
</protein>
<dbReference type="Gene3D" id="1.10.287.1490">
    <property type="match status" value="1"/>
</dbReference>
<proteinExistence type="predicted"/>